<name>A0A0F9QQ23_9ZZZZ</name>
<organism evidence="1">
    <name type="scientific">marine sediment metagenome</name>
    <dbReference type="NCBI Taxonomy" id="412755"/>
    <lineage>
        <taxon>unclassified sequences</taxon>
        <taxon>metagenomes</taxon>
        <taxon>ecological metagenomes</taxon>
    </lineage>
</organism>
<comment type="caution">
    <text evidence="1">The sequence shown here is derived from an EMBL/GenBank/DDBJ whole genome shotgun (WGS) entry which is preliminary data.</text>
</comment>
<evidence type="ECO:0000313" key="1">
    <source>
        <dbReference type="EMBL" id="KKN39127.1"/>
    </source>
</evidence>
<sequence>MQIYLKPYPYRTNCNVPYPPREDDKGFFNIKKYPGLIKKVPELAEWPDLANCIEQINEDSIFATYGCDRGTEQLPDLQLVWSFVNLYFPEVLDNDGAKAEGRYNEIVGNFLMEYARDTYGNTNIEFIMNPTNYHDFDKIKKGATPSERTLLFIGWSLNIKILGVGPTSEEARDLWKHGIERTTEFLVGY</sequence>
<proteinExistence type="predicted"/>
<gene>
    <name evidence="1" type="ORF">LCGC14_0746470</name>
</gene>
<dbReference type="AlphaFoldDB" id="A0A0F9QQ23"/>
<reference evidence="1" key="1">
    <citation type="journal article" date="2015" name="Nature">
        <title>Complex archaea that bridge the gap between prokaryotes and eukaryotes.</title>
        <authorList>
            <person name="Spang A."/>
            <person name="Saw J.H."/>
            <person name="Jorgensen S.L."/>
            <person name="Zaremba-Niedzwiedzka K."/>
            <person name="Martijn J."/>
            <person name="Lind A.E."/>
            <person name="van Eijk R."/>
            <person name="Schleper C."/>
            <person name="Guy L."/>
            <person name="Ettema T.J."/>
        </authorList>
    </citation>
    <scope>NUCLEOTIDE SEQUENCE</scope>
</reference>
<protein>
    <submittedName>
        <fullName evidence="1">Uncharacterized protein</fullName>
    </submittedName>
</protein>
<dbReference type="EMBL" id="LAZR01001781">
    <property type="protein sequence ID" value="KKN39127.1"/>
    <property type="molecule type" value="Genomic_DNA"/>
</dbReference>
<accession>A0A0F9QQ23</accession>